<dbReference type="Pfam" id="PF00155">
    <property type="entry name" value="Aminotran_1_2"/>
    <property type="match status" value="1"/>
</dbReference>
<keyword evidence="5" id="KW-1185">Reference proteome</keyword>
<dbReference type="EMBL" id="CP058607">
    <property type="protein sequence ID" value="QLG72917.1"/>
    <property type="molecule type" value="Genomic_DNA"/>
</dbReference>
<dbReference type="AlphaFoldDB" id="A0A7H9B350"/>
<dbReference type="InterPro" id="IPR015422">
    <property type="entry name" value="PyrdxlP-dep_Trfase_small"/>
</dbReference>
<dbReference type="GO" id="GO:0003824">
    <property type="term" value="F:catalytic activity"/>
    <property type="evidence" value="ECO:0007669"/>
    <property type="project" value="InterPro"/>
</dbReference>
<accession>A0A7H9B350</accession>
<dbReference type="InterPro" id="IPR004838">
    <property type="entry name" value="NHTrfase_class1_PyrdxlP-BS"/>
</dbReference>
<dbReference type="Gene3D" id="3.90.1150.10">
    <property type="entry name" value="Aspartate Aminotransferase, domain 1"/>
    <property type="match status" value="1"/>
</dbReference>
<dbReference type="SUPFAM" id="SSF53383">
    <property type="entry name" value="PLP-dependent transferases"/>
    <property type="match status" value="1"/>
</dbReference>
<dbReference type="KEGG" id="zmk:HG535_0D06260"/>
<dbReference type="InterPro" id="IPR004839">
    <property type="entry name" value="Aminotransferase_I/II_large"/>
</dbReference>
<proteinExistence type="inferred from homology"/>
<dbReference type="GO" id="GO:0030170">
    <property type="term" value="F:pyridoxal phosphate binding"/>
    <property type="evidence" value="ECO:0007669"/>
    <property type="project" value="InterPro"/>
</dbReference>
<protein>
    <recommendedName>
        <fullName evidence="3">Aminotransferase class I/classII large domain-containing protein</fullName>
    </recommendedName>
</protein>
<dbReference type="InterPro" id="IPR015424">
    <property type="entry name" value="PyrdxlP-dep_Trfase"/>
</dbReference>
<name>A0A7H9B350_ZYGMR</name>
<gene>
    <name evidence="4" type="ORF">HG535_0D06260</name>
</gene>
<dbReference type="RefSeq" id="XP_037144644.1">
    <property type="nucleotide sequence ID" value="XM_037288749.1"/>
</dbReference>
<comment type="similarity">
    <text evidence="1">Belongs to the class-I pyridoxal-phosphate-dependent aminotransferase family.</text>
</comment>
<dbReference type="InterPro" id="IPR015421">
    <property type="entry name" value="PyrdxlP-dep_Trfase_major"/>
</dbReference>
<organism evidence="4 5">
    <name type="scientific">Zygotorulaspora mrakii</name>
    <name type="common">Zygosaccharomyces mrakii</name>
    <dbReference type="NCBI Taxonomy" id="42260"/>
    <lineage>
        <taxon>Eukaryota</taxon>
        <taxon>Fungi</taxon>
        <taxon>Dikarya</taxon>
        <taxon>Ascomycota</taxon>
        <taxon>Saccharomycotina</taxon>
        <taxon>Saccharomycetes</taxon>
        <taxon>Saccharomycetales</taxon>
        <taxon>Saccharomycetaceae</taxon>
        <taxon>Zygotorulaspora</taxon>
    </lineage>
</organism>
<dbReference type="PROSITE" id="PS00105">
    <property type="entry name" value="AA_TRANSFER_CLASS_1"/>
    <property type="match status" value="1"/>
</dbReference>
<dbReference type="GeneID" id="59236640"/>
<dbReference type="PANTHER" id="PTHR43510">
    <property type="entry name" value="AMINOTRANSFERASE FUNCTION, HYPOTHETICAL (EUROFUNG)"/>
    <property type="match status" value="1"/>
</dbReference>
<dbReference type="PANTHER" id="PTHR43510:SF1">
    <property type="entry name" value="AMINOTRANSFERASE FUNCTION, HYPOTHETICAL (EUROFUNG)"/>
    <property type="match status" value="1"/>
</dbReference>
<feature type="domain" description="Aminotransferase class I/classII large" evidence="3">
    <location>
        <begin position="48"/>
        <end position="362"/>
    </location>
</feature>
<evidence type="ECO:0000313" key="4">
    <source>
        <dbReference type="EMBL" id="QLG72917.1"/>
    </source>
</evidence>
<reference evidence="4 5" key="1">
    <citation type="submission" date="2020-07" db="EMBL/GenBank/DDBJ databases">
        <title>The yeast mating-type switching endonuclease HO is a domesticated member of an unorthodox homing genetic element family.</title>
        <authorList>
            <person name="Coughlan A.Y."/>
            <person name="Lombardi L."/>
            <person name="Braun-Galleani S."/>
            <person name="Martos A.R."/>
            <person name="Galeote V."/>
            <person name="Bigey F."/>
            <person name="Dequin S."/>
            <person name="Byrne K.P."/>
            <person name="Wolfe K.H."/>
        </authorList>
    </citation>
    <scope>NUCLEOTIDE SEQUENCE [LARGE SCALE GENOMIC DNA]</scope>
    <source>
        <strain evidence="4 5">NRRL Y-6702</strain>
    </source>
</reference>
<keyword evidence="2" id="KW-0663">Pyridoxal phosphate</keyword>
<sequence length="380" mass="42268">MPYQELFAVERFMDAYEECVSYNLGETCCHSLSLNDFERITGERVEFDRSVRFTYGSIKGSHGVRSRVASLYSSEDIELNKDNVLITNGAIGANFLVNYALAGPGDHVICVAPTYQQLSSVPRMFGAEVDLLDLEASDDFLPNIEKLKVLVRPTTTLIVINNPNNPLGCVIPPHVLKQISDLAADLDIHVLCDEVYSPLFHSCDTTPSLCQMNPKAIITGSMSKAFSAAGLRLGWVVSQDKHFLSKAASRRDYNTISVSIIDDFVSQYILKNYREVLKHNLKLCRENLSVLNDFVNENADKFSFYNIPVGGAVCLIKIHGVSDTFKFCSKLAEKHRVLCVPGETFGKPGTIRIGYGNSKEELLSGLPLLKQAYTEWFDEA</sequence>
<evidence type="ECO:0000256" key="2">
    <source>
        <dbReference type="ARBA" id="ARBA00022898"/>
    </source>
</evidence>
<dbReference type="Gene3D" id="3.40.640.10">
    <property type="entry name" value="Type I PLP-dependent aspartate aminotransferase-like (Major domain)"/>
    <property type="match status" value="1"/>
</dbReference>
<dbReference type="Proteomes" id="UP000509704">
    <property type="component" value="Chromosome 4"/>
</dbReference>
<dbReference type="OrthoDB" id="7042322at2759"/>
<evidence type="ECO:0000256" key="1">
    <source>
        <dbReference type="ARBA" id="ARBA00007441"/>
    </source>
</evidence>
<dbReference type="CDD" id="cd00609">
    <property type="entry name" value="AAT_like"/>
    <property type="match status" value="1"/>
</dbReference>
<evidence type="ECO:0000259" key="3">
    <source>
        <dbReference type="Pfam" id="PF00155"/>
    </source>
</evidence>
<evidence type="ECO:0000313" key="5">
    <source>
        <dbReference type="Proteomes" id="UP000509704"/>
    </source>
</evidence>